<organism evidence="1 2">
    <name type="scientific">Sordaria brevicollis</name>
    <dbReference type="NCBI Taxonomy" id="83679"/>
    <lineage>
        <taxon>Eukaryota</taxon>
        <taxon>Fungi</taxon>
        <taxon>Dikarya</taxon>
        <taxon>Ascomycota</taxon>
        <taxon>Pezizomycotina</taxon>
        <taxon>Sordariomycetes</taxon>
        <taxon>Sordariomycetidae</taxon>
        <taxon>Sordariales</taxon>
        <taxon>Sordariaceae</taxon>
        <taxon>Sordaria</taxon>
    </lineage>
</organism>
<gene>
    <name evidence="1" type="ORF">B0T20DRAFT_484206</name>
</gene>
<evidence type="ECO:0000313" key="1">
    <source>
        <dbReference type="EMBL" id="KAK3388638.1"/>
    </source>
</evidence>
<keyword evidence="2" id="KW-1185">Reference proteome</keyword>
<dbReference type="EMBL" id="JAUTDP010000015">
    <property type="protein sequence ID" value="KAK3388638.1"/>
    <property type="molecule type" value="Genomic_DNA"/>
</dbReference>
<reference evidence="1" key="2">
    <citation type="submission" date="2023-07" db="EMBL/GenBank/DDBJ databases">
        <authorList>
            <consortium name="Lawrence Berkeley National Laboratory"/>
            <person name="Haridas S."/>
            <person name="Hensen N."/>
            <person name="Bonometti L."/>
            <person name="Westerberg I."/>
            <person name="Brannstrom I.O."/>
            <person name="Guillou S."/>
            <person name="Cros-Aarteil S."/>
            <person name="Calhoun S."/>
            <person name="Kuo A."/>
            <person name="Mondo S."/>
            <person name="Pangilinan J."/>
            <person name="Riley R."/>
            <person name="LaButti K."/>
            <person name="Andreopoulos B."/>
            <person name="Lipzen A."/>
            <person name="Chen C."/>
            <person name="Yanf M."/>
            <person name="Daum C."/>
            <person name="Ng V."/>
            <person name="Clum A."/>
            <person name="Steindorff A."/>
            <person name="Ohm R."/>
            <person name="Martin F."/>
            <person name="Silar P."/>
            <person name="Natvig D."/>
            <person name="Lalanne C."/>
            <person name="Gautier V."/>
            <person name="Ament-velasquez S.L."/>
            <person name="Kruys A."/>
            <person name="Hutchinson M.I."/>
            <person name="Powell A.J."/>
            <person name="Barry K."/>
            <person name="Miller A.N."/>
            <person name="Grigoriev I.V."/>
            <person name="Debuchy R."/>
            <person name="Gladieux P."/>
            <person name="Thoren M.H."/>
            <person name="Johannesson H."/>
        </authorList>
    </citation>
    <scope>NUCLEOTIDE SEQUENCE</scope>
    <source>
        <strain evidence="1">FGSC 1904</strain>
    </source>
</reference>
<dbReference type="AlphaFoldDB" id="A0AAE0NVM6"/>
<proteinExistence type="predicted"/>
<reference evidence="1" key="1">
    <citation type="journal article" date="2023" name="Mol. Phylogenet. Evol.">
        <title>Genome-scale phylogeny and comparative genomics of the fungal order Sordariales.</title>
        <authorList>
            <person name="Hensen N."/>
            <person name="Bonometti L."/>
            <person name="Westerberg I."/>
            <person name="Brannstrom I.O."/>
            <person name="Guillou S."/>
            <person name="Cros-Aarteil S."/>
            <person name="Calhoun S."/>
            <person name="Haridas S."/>
            <person name="Kuo A."/>
            <person name="Mondo S."/>
            <person name="Pangilinan J."/>
            <person name="Riley R."/>
            <person name="LaButti K."/>
            <person name="Andreopoulos B."/>
            <person name="Lipzen A."/>
            <person name="Chen C."/>
            <person name="Yan M."/>
            <person name="Daum C."/>
            <person name="Ng V."/>
            <person name="Clum A."/>
            <person name="Steindorff A."/>
            <person name="Ohm R.A."/>
            <person name="Martin F."/>
            <person name="Silar P."/>
            <person name="Natvig D.O."/>
            <person name="Lalanne C."/>
            <person name="Gautier V."/>
            <person name="Ament-Velasquez S.L."/>
            <person name="Kruys A."/>
            <person name="Hutchinson M.I."/>
            <person name="Powell A.J."/>
            <person name="Barry K."/>
            <person name="Miller A.N."/>
            <person name="Grigoriev I.V."/>
            <person name="Debuchy R."/>
            <person name="Gladieux P."/>
            <person name="Hiltunen Thoren M."/>
            <person name="Johannesson H."/>
        </authorList>
    </citation>
    <scope>NUCLEOTIDE SEQUENCE</scope>
    <source>
        <strain evidence="1">FGSC 1904</strain>
    </source>
</reference>
<protein>
    <submittedName>
        <fullName evidence="1">Uncharacterized protein</fullName>
    </submittedName>
</protein>
<evidence type="ECO:0000313" key="2">
    <source>
        <dbReference type="Proteomes" id="UP001281003"/>
    </source>
</evidence>
<name>A0AAE0NVM6_SORBR</name>
<comment type="caution">
    <text evidence="1">The sequence shown here is derived from an EMBL/GenBank/DDBJ whole genome shotgun (WGS) entry which is preliminary data.</text>
</comment>
<dbReference type="Proteomes" id="UP001281003">
    <property type="component" value="Unassembled WGS sequence"/>
</dbReference>
<accession>A0AAE0NVM6</accession>
<sequence>MSSFEQKLYKPAFPKIVEMAEQIDDKPTTMLAVDRDKFAEELVHDALREGYSPIKLLHAIDMYLEMCSHSVRVVAKTGVVNDQLLLTRKNFCLHVSKALIRFVRQEKNDAARAAAVNARVEASLKAAAVGERTSIATVVANQPVSVLEDKMDIEFVFVKKHNGKSETGSDDDGWEMPLDGAGRMEAAEFAVRLLHGKAVFGPYTFKKDREFDPARAETLKSIVKTWIAINEHVCENARLEKDTEAFNKVLERLYFAHNIQLAAKAALSPVNGGSSSRTAIDDDLS</sequence>